<dbReference type="AlphaFoldDB" id="A0A3Q1GHJ3"/>
<evidence type="ECO:0000313" key="2">
    <source>
        <dbReference type="Proteomes" id="UP000257200"/>
    </source>
</evidence>
<proteinExistence type="predicted"/>
<protein>
    <submittedName>
        <fullName evidence="1">Uncharacterized protein</fullName>
    </submittedName>
</protein>
<reference evidence="1" key="1">
    <citation type="submission" date="2025-08" db="UniProtKB">
        <authorList>
            <consortium name="Ensembl"/>
        </authorList>
    </citation>
    <scope>IDENTIFICATION</scope>
</reference>
<organism evidence="1 2">
    <name type="scientific">Acanthochromis polyacanthus</name>
    <name type="common">spiny chromis</name>
    <dbReference type="NCBI Taxonomy" id="80966"/>
    <lineage>
        <taxon>Eukaryota</taxon>
        <taxon>Metazoa</taxon>
        <taxon>Chordata</taxon>
        <taxon>Craniata</taxon>
        <taxon>Vertebrata</taxon>
        <taxon>Euteleostomi</taxon>
        <taxon>Actinopterygii</taxon>
        <taxon>Neopterygii</taxon>
        <taxon>Teleostei</taxon>
        <taxon>Neoteleostei</taxon>
        <taxon>Acanthomorphata</taxon>
        <taxon>Ovalentaria</taxon>
        <taxon>Pomacentridae</taxon>
        <taxon>Acanthochromis</taxon>
    </lineage>
</organism>
<accession>A0A3Q1GHJ3</accession>
<keyword evidence="2" id="KW-1185">Reference proteome</keyword>
<name>A0A3Q1GHJ3_9TELE</name>
<dbReference type="Ensembl" id="ENSAPOT00000021880.1">
    <property type="protein sequence ID" value="ENSAPOP00000030106.1"/>
    <property type="gene ID" value="ENSAPOG00000016471.1"/>
</dbReference>
<dbReference type="InParanoid" id="A0A3Q1GHJ3"/>
<evidence type="ECO:0000313" key="1">
    <source>
        <dbReference type="Ensembl" id="ENSAPOP00000030106.1"/>
    </source>
</evidence>
<sequence>MTPWFPRVILQKEKTDLRQCEDTLQTEGIMDNKNSTPRAQHSTKAAQSLYHVRRMKSLKNDIALITDVSYACLR</sequence>
<dbReference type="Proteomes" id="UP000257200">
    <property type="component" value="Unplaced"/>
</dbReference>
<reference evidence="1" key="2">
    <citation type="submission" date="2025-09" db="UniProtKB">
        <authorList>
            <consortium name="Ensembl"/>
        </authorList>
    </citation>
    <scope>IDENTIFICATION</scope>
</reference>